<reference evidence="23" key="1">
    <citation type="submission" date="2017-12" db="EMBL/GenBank/DDBJ databases">
        <title>High-resolution comparative analysis of great ape genomes.</title>
        <authorList>
            <person name="Pollen A."/>
            <person name="Hastie A."/>
            <person name="Hormozdiari F."/>
            <person name="Dougherty M."/>
            <person name="Liu R."/>
            <person name="Chaisson M."/>
            <person name="Hoppe E."/>
            <person name="Hill C."/>
            <person name="Pang A."/>
            <person name="Hillier L."/>
            <person name="Baker C."/>
            <person name="Armstrong J."/>
            <person name="Shendure J."/>
            <person name="Paten B."/>
            <person name="Wilson R."/>
            <person name="Chao H."/>
            <person name="Schneider V."/>
            <person name="Ventura M."/>
            <person name="Kronenberg Z."/>
            <person name="Murali S."/>
            <person name="Gordon D."/>
            <person name="Cantsilieris S."/>
            <person name="Munson K."/>
            <person name="Nelson B."/>
            <person name="Raja A."/>
            <person name="Underwood J."/>
            <person name="Diekhans M."/>
            <person name="Fiddes I."/>
            <person name="Haussler D."/>
            <person name="Eichler E."/>
        </authorList>
    </citation>
    <scope>NUCLEOTIDE SEQUENCE [LARGE SCALE GENOMIC DNA]</scope>
    <source>
        <strain evidence="23">Susie</strain>
    </source>
</reference>
<keyword evidence="8 19" id="KW-0547">Nucleotide-binding</keyword>
<evidence type="ECO:0000256" key="21">
    <source>
        <dbReference type="PIRSR" id="PIRSR640198-4"/>
    </source>
</evidence>
<accession>A0A2J8XLR2</accession>
<sequence>MLMPMASVMAVTEPKWVSVWGRFLWVTLLSMVLGSLLALLLPLGAVEEQCLAVLKGLYLLRSKPDRAQHAATKCTSPSTELSITSRGSTLLVAKTKASPEGRRLGSQGGASQNTEWLWGHTDNDWLTTTWLEEQSGIGHVEYTRCGWNKLPKARDPGWSSWFPVETSTGDSPPECPLPPSLPHSASLALFQQMDPDFVDALTEFGIFSEEDKDIIQADYLYTRALTISPYHEKALVNRDRTLPLVEEIDQRYFSIIDSKVKKVMSIPKGNSALRRVMEETYYHHIYHTVAIEGNTLTLSEIRHILETRYAVPGKSLEEQNEVIGMHAAMKYINTTLVSRIGSVTISDVLEIHRRVLGYVDPVEAGRFRTTQVLVGHHIPPHPQDVEKQMQEFVQWLNSEDAMNLHPVEFAALAHYKLVYIHPFIDGNGRTSRLLMNLILMQAGYPPITIRKEQRSEYYHVLEAANEGDVRPFIRFIAKCTETTLDTLLFATTEYSVALPEAQPNHSGFKETLPVKP</sequence>
<dbReference type="GO" id="GO:0030544">
    <property type="term" value="F:Hsp70 protein binding"/>
    <property type="evidence" value="ECO:0007669"/>
    <property type="project" value="UniProtKB-ARBA"/>
</dbReference>
<feature type="binding site" evidence="19">
    <location>
        <begin position="425"/>
        <end position="432"/>
    </location>
    <ligand>
        <name>ATP</name>
        <dbReference type="ChEBI" id="CHEBI:30616"/>
    </ligand>
</feature>
<dbReference type="Pfam" id="PF02661">
    <property type="entry name" value="Fic"/>
    <property type="match status" value="1"/>
</dbReference>
<dbReference type="GO" id="GO:0016020">
    <property type="term" value="C:membrane"/>
    <property type="evidence" value="ECO:0007669"/>
    <property type="project" value="UniProtKB-SubCell"/>
</dbReference>
<keyword evidence="11" id="KW-1133">Transmembrane helix</keyword>
<evidence type="ECO:0000256" key="12">
    <source>
        <dbReference type="ARBA" id="ARBA00023136"/>
    </source>
</evidence>
<gene>
    <name evidence="23" type="ORF">CR201_G0001187</name>
</gene>
<evidence type="ECO:0000256" key="20">
    <source>
        <dbReference type="PIRSR" id="PIRSR640198-3"/>
    </source>
</evidence>
<comment type="subcellular location">
    <subcellularLocation>
        <location evidence="1">Membrane</location>
        <topology evidence="1">Single-pass membrane protein</topology>
    </subcellularLocation>
</comment>
<evidence type="ECO:0000256" key="5">
    <source>
        <dbReference type="ARBA" id="ARBA00022692"/>
    </source>
</evidence>
<evidence type="ECO:0000256" key="17">
    <source>
        <dbReference type="ARBA" id="ARBA00048696"/>
    </source>
</evidence>
<dbReference type="AlphaFoldDB" id="A0A2J8XLR2"/>
<keyword evidence="5" id="KW-0812">Transmembrane</keyword>
<evidence type="ECO:0000256" key="13">
    <source>
        <dbReference type="ARBA" id="ARBA00032415"/>
    </source>
</evidence>
<evidence type="ECO:0000256" key="11">
    <source>
        <dbReference type="ARBA" id="ARBA00022989"/>
    </source>
</evidence>
<dbReference type="FunFam" id="1.10.3290.10:FF:000001">
    <property type="entry name" value="adenosine monophosphate-protein transferase FICD"/>
    <property type="match status" value="1"/>
</dbReference>
<dbReference type="PANTHER" id="PTHR13504">
    <property type="entry name" value="FIDO DOMAIN-CONTAINING PROTEIN DDB_G0283145"/>
    <property type="match status" value="1"/>
</dbReference>
<dbReference type="InterPro" id="IPR003812">
    <property type="entry name" value="Fido"/>
</dbReference>
<evidence type="ECO:0000256" key="15">
    <source>
        <dbReference type="ARBA" id="ARBA00034531"/>
    </source>
</evidence>
<organism evidence="23">
    <name type="scientific">Pongo abelii</name>
    <name type="common">Sumatran orangutan</name>
    <name type="synonym">Pongo pygmaeus abelii</name>
    <dbReference type="NCBI Taxonomy" id="9601"/>
    <lineage>
        <taxon>Eukaryota</taxon>
        <taxon>Metazoa</taxon>
        <taxon>Chordata</taxon>
        <taxon>Craniata</taxon>
        <taxon>Vertebrata</taxon>
        <taxon>Euteleostomi</taxon>
        <taxon>Mammalia</taxon>
        <taxon>Eutheria</taxon>
        <taxon>Euarchontoglires</taxon>
        <taxon>Primates</taxon>
        <taxon>Haplorrhini</taxon>
        <taxon>Catarrhini</taxon>
        <taxon>Hominidae</taxon>
        <taxon>Pongo</taxon>
    </lineage>
</organism>
<comment type="catalytic activity">
    <reaction evidence="16">
        <text>L-threonyl-[protein] + ATP = 3-O-(5'-adenylyl)-L-threonyl-[protein] + diphosphate</text>
        <dbReference type="Rhea" id="RHEA:54292"/>
        <dbReference type="Rhea" id="RHEA-COMP:11060"/>
        <dbReference type="Rhea" id="RHEA-COMP:13847"/>
        <dbReference type="ChEBI" id="CHEBI:30013"/>
        <dbReference type="ChEBI" id="CHEBI:30616"/>
        <dbReference type="ChEBI" id="CHEBI:33019"/>
        <dbReference type="ChEBI" id="CHEBI:138113"/>
        <dbReference type="EC" id="2.7.7.108"/>
    </reaction>
</comment>
<dbReference type="EMBL" id="NDHI03003364">
    <property type="protein sequence ID" value="PNJ82969.1"/>
    <property type="molecule type" value="Genomic_DNA"/>
</dbReference>
<evidence type="ECO:0000256" key="6">
    <source>
        <dbReference type="ARBA" id="ARBA00022695"/>
    </source>
</evidence>
<evidence type="ECO:0000259" key="22">
    <source>
        <dbReference type="PROSITE" id="PS51459"/>
    </source>
</evidence>
<dbReference type="InterPro" id="IPR040198">
    <property type="entry name" value="Fido_containing"/>
</dbReference>
<comment type="caution">
    <text evidence="23">The sequence shown here is derived from an EMBL/GenBank/DDBJ whole genome shotgun (WGS) entry which is preliminary data.</text>
</comment>
<dbReference type="Gene3D" id="1.10.3290.10">
    <property type="entry name" value="Fido-like domain"/>
    <property type="match status" value="1"/>
</dbReference>
<evidence type="ECO:0000313" key="23">
    <source>
        <dbReference type="EMBL" id="PNJ82969.1"/>
    </source>
</evidence>
<evidence type="ECO:0000256" key="19">
    <source>
        <dbReference type="PIRSR" id="PIRSR640198-2"/>
    </source>
</evidence>
<keyword evidence="12" id="KW-0472">Membrane</keyword>
<name>A0A2J8XLR2_PONAB</name>
<dbReference type="EC" id="2.7.7.108" evidence="15"/>
<feature type="binding site" evidence="19">
    <location>
        <begin position="374"/>
        <end position="377"/>
    </location>
    <ligand>
        <name>ATP</name>
        <dbReference type="ChEBI" id="CHEBI:30616"/>
    </ligand>
</feature>
<evidence type="ECO:0000256" key="3">
    <source>
        <dbReference type="ARBA" id="ARBA00020306"/>
    </source>
</evidence>
<evidence type="ECO:0000256" key="16">
    <source>
        <dbReference type="ARBA" id="ARBA00047939"/>
    </source>
</evidence>
<feature type="binding site" evidence="19">
    <location>
        <position position="465"/>
    </location>
    <ligand>
        <name>ATP</name>
        <dbReference type="ChEBI" id="CHEBI:30616"/>
    </ligand>
</feature>
<protein>
    <recommendedName>
        <fullName evidence="3">Protein adenylyltransferase FICD</fullName>
        <ecNumber evidence="15">2.7.7.108</ecNumber>
    </recommendedName>
    <alternativeName>
        <fullName evidence="13">AMPylator FICD</fullName>
    </alternativeName>
    <alternativeName>
        <fullName evidence="14">FIC domain-containing protein</fullName>
    </alternativeName>
</protein>
<dbReference type="InterPro" id="IPR011990">
    <property type="entry name" value="TPR-like_helical_dom_sf"/>
</dbReference>
<dbReference type="GO" id="GO:0005524">
    <property type="term" value="F:ATP binding"/>
    <property type="evidence" value="ECO:0007669"/>
    <property type="project" value="UniProtKB-KW"/>
</dbReference>
<comment type="catalytic activity">
    <reaction evidence="17">
        <text>L-tyrosyl-[protein] + ATP = O-(5'-adenylyl)-L-tyrosyl-[protein] + diphosphate</text>
        <dbReference type="Rhea" id="RHEA:54288"/>
        <dbReference type="Rhea" id="RHEA-COMP:10136"/>
        <dbReference type="Rhea" id="RHEA-COMP:13846"/>
        <dbReference type="ChEBI" id="CHEBI:30616"/>
        <dbReference type="ChEBI" id="CHEBI:33019"/>
        <dbReference type="ChEBI" id="CHEBI:46858"/>
        <dbReference type="ChEBI" id="CHEBI:83624"/>
        <dbReference type="EC" id="2.7.7.108"/>
    </reaction>
</comment>
<keyword evidence="4" id="KW-0808">Transferase</keyword>
<feature type="glycosylation site" description="N-linked (GlcNAc...) asparagine" evidence="21">
    <location>
        <position position="333"/>
    </location>
</feature>
<evidence type="ECO:0000256" key="14">
    <source>
        <dbReference type="ARBA" id="ARBA00032602"/>
    </source>
</evidence>
<evidence type="ECO:0000256" key="9">
    <source>
        <dbReference type="ARBA" id="ARBA00022803"/>
    </source>
</evidence>
<evidence type="ECO:0000256" key="8">
    <source>
        <dbReference type="ARBA" id="ARBA00022741"/>
    </source>
</evidence>
<dbReference type="GO" id="GO:0044603">
    <property type="term" value="F:protein adenylylhydrolase activity"/>
    <property type="evidence" value="ECO:0007669"/>
    <property type="project" value="UniProtKB-ARBA"/>
</dbReference>
<evidence type="ECO:0000256" key="2">
    <source>
        <dbReference type="ARBA" id="ARBA00009742"/>
    </source>
</evidence>
<evidence type="ECO:0000256" key="1">
    <source>
        <dbReference type="ARBA" id="ARBA00004167"/>
    </source>
</evidence>
<dbReference type="GO" id="GO:0070733">
    <property type="term" value="F:AMPylase activity"/>
    <property type="evidence" value="ECO:0007669"/>
    <property type="project" value="UniProtKB-EC"/>
</dbReference>
<dbReference type="Gene3D" id="1.25.40.10">
    <property type="entry name" value="Tetratricopeptide repeat domain"/>
    <property type="match status" value="1"/>
</dbReference>
<keyword evidence="6" id="KW-0548">Nucleotidyltransferase</keyword>
<dbReference type="InterPro" id="IPR036597">
    <property type="entry name" value="Fido-like_dom_sf"/>
</dbReference>
<comment type="similarity">
    <text evidence="2">Belongs to the fic family.</text>
</comment>
<feature type="site" description="Important for autoinhibition of adenylyltransferase activity" evidence="20">
    <location>
        <position position="292"/>
    </location>
</feature>
<evidence type="ECO:0000256" key="7">
    <source>
        <dbReference type="ARBA" id="ARBA00022737"/>
    </source>
</evidence>
<dbReference type="SUPFAM" id="SSF140931">
    <property type="entry name" value="Fic-like"/>
    <property type="match status" value="1"/>
</dbReference>
<keyword evidence="7" id="KW-0677">Repeat</keyword>
<dbReference type="PANTHER" id="PTHR13504:SF34">
    <property type="entry name" value="PROTEIN ADENYLYLTRANSFERASE FICD"/>
    <property type="match status" value="1"/>
</dbReference>
<feature type="binding site" evidence="19">
    <location>
        <begin position="457"/>
        <end position="458"/>
    </location>
    <ligand>
        <name>ATP</name>
        <dbReference type="ChEBI" id="CHEBI:30616"/>
    </ligand>
</feature>
<feature type="domain" description="Fido" evidence="22">
    <location>
        <begin position="343"/>
        <end position="478"/>
    </location>
</feature>
<evidence type="ECO:0000256" key="4">
    <source>
        <dbReference type="ARBA" id="ARBA00022679"/>
    </source>
</evidence>
<evidence type="ECO:0000256" key="10">
    <source>
        <dbReference type="ARBA" id="ARBA00022840"/>
    </source>
</evidence>
<proteinExistence type="inferred from homology"/>
<keyword evidence="10 19" id="KW-0067">ATP-binding</keyword>
<evidence type="ECO:0000256" key="18">
    <source>
        <dbReference type="PIRSR" id="PIRSR640198-1"/>
    </source>
</evidence>
<feature type="active site" evidence="18">
    <location>
        <position position="421"/>
    </location>
</feature>
<keyword evidence="9" id="KW-0802">TPR repeat</keyword>
<dbReference type="PROSITE" id="PS51459">
    <property type="entry name" value="FIDO"/>
    <property type="match status" value="1"/>
</dbReference>